<organism evidence="1 2">
    <name type="scientific">Flavivirga jejuensis</name>
    <dbReference type="NCBI Taxonomy" id="870487"/>
    <lineage>
        <taxon>Bacteria</taxon>
        <taxon>Pseudomonadati</taxon>
        <taxon>Bacteroidota</taxon>
        <taxon>Flavobacteriia</taxon>
        <taxon>Flavobacteriales</taxon>
        <taxon>Flavobacteriaceae</taxon>
        <taxon>Flavivirga</taxon>
    </lineage>
</organism>
<dbReference type="InterPro" id="IPR043766">
    <property type="entry name" value="BfmA-like"/>
</dbReference>
<keyword evidence="2" id="KW-1185">Reference proteome</keyword>
<dbReference type="EMBL" id="JAUOEL010000012">
    <property type="protein sequence ID" value="MDO5977118.1"/>
    <property type="molecule type" value="Genomic_DNA"/>
</dbReference>
<name>A0ABT8WV96_9FLAO</name>
<gene>
    <name evidence="1" type="primary">mobB</name>
    <name evidence="1" type="ORF">Q4Q40_23220</name>
</gene>
<dbReference type="Proteomes" id="UP001176806">
    <property type="component" value="Unassembled WGS sequence"/>
</dbReference>
<protein>
    <submittedName>
        <fullName evidence="1">MobB family relaxase</fullName>
    </submittedName>
</protein>
<evidence type="ECO:0000313" key="1">
    <source>
        <dbReference type="EMBL" id="MDO5977118.1"/>
    </source>
</evidence>
<proteinExistence type="predicted"/>
<accession>A0ABT8WV96</accession>
<dbReference type="RefSeq" id="WP_303304450.1">
    <property type="nucleotide sequence ID" value="NZ_BAABDA010000011.1"/>
</dbReference>
<evidence type="ECO:0000313" key="2">
    <source>
        <dbReference type="Proteomes" id="UP001176806"/>
    </source>
</evidence>
<dbReference type="InterPro" id="IPR048098">
    <property type="entry name" value="MobB"/>
</dbReference>
<dbReference type="NCBIfam" id="NF041495">
    <property type="entry name" value="MobB_relaxase"/>
    <property type="match status" value="1"/>
</dbReference>
<comment type="caution">
    <text evidence="1">The sequence shown here is derived from an EMBL/GenBank/DDBJ whole genome shotgun (WGS) entry which is preliminary data.</text>
</comment>
<dbReference type="Pfam" id="PF18976">
    <property type="entry name" value="DUF5712"/>
    <property type="match status" value="1"/>
</dbReference>
<sequence>MYITITKQHSGLNYKGSVGDFVEYLEKENEDKDLEVEEYFFDQYNDRVSPEQVIKGIDENTARLPKKAPKFYSLVISPSPRELKHIGNNPEKLRIYTRELMKDYAASFYRDKRVTVDDIKYYAKLEHTRTFKGTDLQIVENQPYATKIQELKKEIRHIEAGKTKGNLNVLRTKMQKLEAEAPHQQHGKRIVQGMKKDGMQSHIHIIVSRTDASNKLSLSPGSQYKKSETPLNGVKVKRGFNRDEFFKAAEKTFDKTFRFQRNFVESYKAKKMLLNNPKMFFSLLSGLPTSQKQVALSLLHKAGVNVPNIPTNTVQLAFKTFMKLKKGVENAVRSGSIGI</sequence>
<reference evidence="1" key="1">
    <citation type="submission" date="2023-07" db="EMBL/GenBank/DDBJ databases">
        <title>Two novel species in the genus Flavivirga.</title>
        <authorList>
            <person name="Kwon K."/>
        </authorList>
    </citation>
    <scope>NUCLEOTIDE SEQUENCE</scope>
    <source>
        <strain evidence="1">KACC 14158</strain>
    </source>
</reference>